<dbReference type="PROSITE" id="PS51462">
    <property type="entry name" value="NUDIX"/>
    <property type="match status" value="1"/>
</dbReference>
<evidence type="ECO:0000256" key="18">
    <source>
        <dbReference type="SAM" id="MobiDB-lite"/>
    </source>
</evidence>
<dbReference type="PRINTS" id="PR00502">
    <property type="entry name" value="NUDIXFAMILY"/>
</dbReference>
<evidence type="ECO:0000256" key="10">
    <source>
        <dbReference type="ARBA" id="ARBA00035861"/>
    </source>
</evidence>
<dbReference type="AlphaFoldDB" id="A0A844G263"/>
<evidence type="ECO:0000256" key="17">
    <source>
        <dbReference type="RuleBase" id="RU003476"/>
    </source>
</evidence>
<dbReference type="InterPro" id="IPR000086">
    <property type="entry name" value="NUDIX_hydrolase_dom"/>
</dbReference>
<proteinExistence type="inferred from homology"/>
<evidence type="ECO:0000256" key="15">
    <source>
        <dbReference type="ARBA" id="ARBA00041979"/>
    </source>
</evidence>
<dbReference type="GO" id="GO:0044716">
    <property type="term" value="F:8-oxo-GDP phosphatase activity"/>
    <property type="evidence" value="ECO:0007669"/>
    <property type="project" value="TreeGrafter"/>
</dbReference>
<evidence type="ECO:0000256" key="16">
    <source>
        <dbReference type="ARBA" id="ARBA00042798"/>
    </source>
</evidence>
<evidence type="ECO:0000256" key="6">
    <source>
        <dbReference type="ARBA" id="ARBA00022763"/>
    </source>
</evidence>
<evidence type="ECO:0000256" key="8">
    <source>
        <dbReference type="ARBA" id="ARBA00022842"/>
    </source>
</evidence>
<evidence type="ECO:0000256" key="14">
    <source>
        <dbReference type="ARBA" id="ARBA00041592"/>
    </source>
</evidence>
<dbReference type="EMBL" id="VUNS01000007">
    <property type="protein sequence ID" value="MST97034.1"/>
    <property type="molecule type" value="Genomic_DNA"/>
</dbReference>
<dbReference type="PROSITE" id="PS00893">
    <property type="entry name" value="NUDIX_BOX"/>
    <property type="match status" value="1"/>
</dbReference>
<organism evidence="20 21">
    <name type="scientific">Victivallis lenta</name>
    <dbReference type="NCBI Taxonomy" id="2606640"/>
    <lineage>
        <taxon>Bacteria</taxon>
        <taxon>Pseudomonadati</taxon>
        <taxon>Lentisphaerota</taxon>
        <taxon>Lentisphaeria</taxon>
        <taxon>Victivallales</taxon>
        <taxon>Victivallaceae</taxon>
        <taxon>Victivallis</taxon>
    </lineage>
</organism>
<dbReference type="InterPro" id="IPR047127">
    <property type="entry name" value="MutT-like"/>
</dbReference>
<dbReference type="SUPFAM" id="SSF55811">
    <property type="entry name" value="Nudix"/>
    <property type="match status" value="1"/>
</dbReference>
<comment type="similarity">
    <text evidence="2 17">Belongs to the Nudix hydrolase family.</text>
</comment>
<evidence type="ECO:0000256" key="3">
    <source>
        <dbReference type="ARBA" id="ARBA00022457"/>
    </source>
</evidence>
<dbReference type="InterPro" id="IPR020084">
    <property type="entry name" value="NUDIX_hydrolase_CS"/>
</dbReference>
<feature type="compositionally biased region" description="Basic and acidic residues" evidence="18">
    <location>
        <begin position="24"/>
        <end position="34"/>
    </location>
</feature>
<evidence type="ECO:0000256" key="13">
    <source>
        <dbReference type="ARBA" id="ARBA00040794"/>
    </source>
</evidence>
<dbReference type="GO" id="GO:0006260">
    <property type="term" value="P:DNA replication"/>
    <property type="evidence" value="ECO:0007669"/>
    <property type="project" value="UniProtKB-KW"/>
</dbReference>
<evidence type="ECO:0000256" key="2">
    <source>
        <dbReference type="ARBA" id="ARBA00005582"/>
    </source>
</evidence>
<dbReference type="GO" id="GO:0008413">
    <property type="term" value="F:8-oxo-7,8-dihydroguanosine triphosphate pyrophosphatase activity"/>
    <property type="evidence" value="ECO:0007669"/>
    <property type="project" value="TreeGrafter"/>
</dbReference>
<evidence type="ECO:0000313" key="21">
    <source>
        <dbReference type="Proteomes" id="UP000435649"/>
    </source>
</evidence>
<dbReference type="Proteomes" id="UP000435649">
    <property type="component" value="Unassembled WGS sequence"/>
</dbReference>
<dbReference type="GO" id="GO:0035539">
    <property type="term" value="F:8-oxo-7,8-dihydrodeoxyguanosine triphosphate pyrophosphatase activity"/>
    <property type="evidence" value="ECO:0007669"/>
    <property type="project" value="UniProtKB-EC"/>
</dbReference>
<dbReference type="InterPro" id="IPR015797">
    <property type="entry name" value="NUDIX_hydrolase-like_dom_sf"/>
</dbReference>
<keyword evidence="9" id="KW-0234">DNA repair</keyword>
<dbReference type="CDD" id="cd03425">
    <property type="entry name" value="NUDIX_MutT_NudA_like"/>
    <property type="match status" value="1"/>
</dbReference>
<evidence type="ECO:0000256" key="9">
    <source>
        <dbReference type="ARBA" id="ARBA00023204"/>
    </source>
</evidence>
<evidence type="ECO:0000256" key="4">
    <source>
        <dbReference type="ARBA" id="ARBA00022705"/>
    </source>
</evidence>
<evidence type="ECO:0000256" key="11">
    <source>
        <dbReference type="ARBA" id="ARBA00036904"/>
    </source>
</evidence>
<dbReference type="Gene3D" id="3.90.79.10">
    <property type="entry name" value="Nucleoside Triphosphate Pyrophosphohydrolase"/>
    <property type="match status" value="1"/>
</dbReference>
<evidence type="ECO:0000256" key="12">
    <source>
        <dbReference type="ARBA" id="ARBA00038905"/>
    </source>
</evidence>
<keyword evidence="4" id="KW-0235">DNA replication</keyword>
<dbReference type="EC" id="3.6.1.55" evidence="12"/>
<comment type="catalytic activity">
    <reaction evidence="11">
        <text>8-oxo-GTP + H2O = 8-oxo-GMP + diphosphate + H(+)</text>
        <dbReference type="Rhea" id="RHEA:67616"/>
        <dbReference type="ChEBI" id="CHEBI:15377"/>
        <dbReference type="ChEBI" id="CHEBI:15378"/>
        <dbReference type="ChEBI" id="CHEBI:33019"/>
        <dbReference type="ChEBI" id="CHEBI:143553"/>
        <dbReference type="ChEBI" id="CHEBI:145694"/>
    </reaction>
</comment>
<sequence>MVGKMKKTIEVAAAVIRRDGRVLLSTRPEDKPPAGREFPGGKLEPGETLKQAAERELREELGVGVVALDELFRITHETEHAVIRLRFIRTVLPEGEAVTPLEGQSFGWFDLKEPMPPDLLAPDRPVWEFLAE</sequence>
<protein>
    <recommendedName>
        <fullName evidence="13">8-oxo-dGTP diphosphatase</fullName>
        <ecNumber evidence="12">3.6.1.55</ecNumber>
    </recommendedName>
    <alternativeName>
        <fullName evidence="16">7,8-dihydro-8-oxoguanine-triphosphatase</fullName>
    </alternativeName>
    <alternativeName>
        <fullName evidence="15">Mutator protein MutT</fullName>
    </alternativeName>
    <alternativeName>
        <fullName evidence="14">dGTP pyrophosphohydrolase</fullName>
    </alternativeName>
</protein>
<dbReference type="PANTHER" id="PTHR47707">
    <property type="entry name" value="8-OXO-DGTP DIPHOSPHATASE"/>
    <property type="match status" value="1"/>
</dbReference>
<accession>A0A844G263</accession>
<dbReference type="GO" id="GO:0006281">
    <property type="term" value="P:DNA repair"/>
    <property type="evidence" value="ECO:0007669"/>
    <property type="project" value="UniProtKB-KW"/>
</dbReference>
<gene>
    <name evidence="20" type="ORF">FYJ85_08260</name>
</gene>
<evidence type="ECO:0000256" key="7">
    <source>
        <dbReference type="ARBA" id="ARBA00022801"/>
    </source>
</evidence>
<dbReference type="PANTHER" id="PTHR47707:SF1">
    <property type="entry name" value="NUDIX HYDROLASE FAMILY PROTEIN"/>
    <property type="match status" value="1"/>
</dbReference>
<dbReference type="GO" id="GO:0044715">
    <property type="term" value="F:8-oxo-dGDP phosphatase activity"/>
    <property type="evidence" value="ECO:0007669"/>
    <property type="project" value="TreeGrafter"/>
</dbReference>
<evidence type="ECO:0000259" key="19">
    <source>
        <dbReference type="PROSITE" id="PS51462"/>
    </source>
</evidence>
<reference evidence="20 21" key="1">
    <citation type="submission" date="2019-08" db="EMBL/GenBank/DDBJ databases">
        <title>In-depth cultivation of the pig gut microbiome towards novel bacterial diversity and tailored functional studies.</title>
        <authorList>
            <person name="Wylensek D."/>
            <person name="Hitch T.C.A."/>
            <person name="Clavel T."/>
        </authorList>
    </citation>
    <scope>NUCLEOTIDE SEQUENCE [LARGE SCALE GENOMIC DNA]</scope>
    <source>
        <strain evidence="20 21">BBE-744-WT-12</strain>
    </source>
</reference>
<keyword evidence="5" id="KW-0479">Metal-binding</keyword>
<comment type="cofactor">
    <cofactor evidence="1">
        <name>Mg(2+)</name>
        <dbReference type="ChEBI" id="CHEBI:18420"/>
    </cofactor>
</comment>
<evidence type="ECO:0000313" key="20">
    <source>
        <dbReference type="EMBL" id="MST97034.1"/>
    </source>
</evidence>
<dbReference type="Pfam" id="PF00293">
    <property type="entry name" value="NUDIX"/>
    <property type="match status" value="1"/>
</dbReference>
<name>A0A844G263_9BACT</name>
<keyword evidence="7 17" id="KW-0378">Hydrolase</keyword>
<feature type="domain" description="Nudix hydrolase" evidence="19">
    <location>
        <begin position="6"/>
        <end position="132"/>
    </location>
</feature>
<evidence type="ECO:0000256" key="5">
    <source>
        <dbReference type="ARBA" id="ARBA00022723"/>
    </source>
</evidence>
<keyword evidence="8" id="KW-0460">Magnesium</keyword>
<keyword evidence="6" id="KW-0227">DNA damage</keyword>
<dbReference type="InterPro" id="IPR020476">
    <property type="entry name" value="Nudix_hydrolase"/>
</dbReference>
<keyword evidence="21" id="KW-1185">Reference proteome</keyword>
<dbReference type="GO" id="GO:0046872">
    <property type="term" value="F:metal ion binding"/>
    <property type="evidence" value="ECO:0007669"/>
    <property type="project" value="UniProtKB-KW"/>
</dbReference>
<evidence type="ECO:0000256" key="1">
    <source>
        <dbReference type="ARBA" id="ARBA00001946"/>
    </source>
</evidence>
<comment type="caution">
    <text evidence="20">The sequence shown here is derived from an EMBL/GenBank/DDBJ whole genome shotgun (WGS) entry which is preliminary data.</text>
</comment>
<keyword evidence="3" id="KW-0515">Mutator protein</keyword>
<feature type="region of interest" description="Disordered" evidence="18">
    <location>
        <begin position="24"/>
        <end position="45"/>
    </location>
</feature>
<comment type="catalytic activity">
    <reaction evidence="10">
        <text>8-oxo-dGTP + H2O = 8-oxo-dGMP + diphosphate + H(+)</text>
        <dbReference type="Rhea" id="RHEA:31575"/>
        <dbReference type="ChEBI" id="CHEBI:15377"/>
        <dbReference type="ChEBI" id="CHEBI:15378"/>
        <dbReference type="ChEBI" id="CHEBI:33019"/>
        <dbReference type="ChEBI" id="CHEBI:63224"/>
        <dbReference type="ChEBI" id="CHEBI:77896"/>
        <dbReference type="EC" id="3.6.1.55"/>
    </reaction>
</comment>